<evidence type="ECO:0008006" key="4">
    <source>
        <dbReference type="Google" id="ProtNLM"/>
    </source>
</evidence>
<reference evidence="2 3" key="1">
    <citation type="submission" date="2018-04" db="EMBL/GenBank/DDBJ databases">
        <title>Chryseobacterium oncorhynchi 701B-08T from rainbow trout, and Chryseobacterium viscerum 687B-08T from diseased fish.</title>
        <authorList>
            <person name="Jeong J.-J."/>
            <person name="Lee Y.J."/>
            <person name="Pathiraja D."/>
            <person name="Park B."/>
            <person name="Choi I.-G."/>
            <person name="Kim K.D."/>
        </authorList>
    </citation>
    <scope>NUCLEOTIDE SEQUENCE [LARGE SCALE GENOMIC DNA]</scope>
    <source>
        <strain evidence="2 3">687B-08</strain>
    </source>
</reference>
<organism evidence="2 3">
    <name type="scientific">Chryseobacterium viscerum</name>
    <dbReference type="NCBI Taxonomy" id="1037377"/>
    <lineage>
        <taxon>Bacteria</taxon>
        <taxon>Pseudomonadati</taxon>
        <taxon>Bacteroidota</taxon>
        <taxon>Flavobacteriia</taxon>
        <taxon>Flavobacteriales</taxon>
        <taxon>Weeksellaceae</taxon>
        <taxon>Chryseobacterium group</taxon>
        <taxon>Chryseobacterium</taxon>
    </lineage>
</organism>
<protein>
    <recommendedName>
        <fullName evidence="4">Ecotin</fullName>
    </recommendedName>
</protein>
<evidence type="ECO:0000313" key="3">
    <source>
        <dbReference type="Proteomes" id="UP000236413"/>
    </source>
</evidence>
<proteinExistence type="inferred from homology"/>
<gene>
    <name evidence="2" type="ORF">C1634_009435</name>
</gene>
<dbReference type="InterPro" id="IPR036198">
    <property type="entry name" value="Ecotin_sf"/>
</dbReference>
<dbReference type="EMBL" id="PPEG02000004">
    <property type="protein sequence ID" value="PWN61507.1"/>
    <property type="molecule type" value="Genomic_DNA"/>
</dbReference>
<name>A0A316WJC6_9FLAO</name>
<dbReference type="Gene3D" id="2.60.40.550">
    <property type="entry name" value="Ecotin"/>
    <property type="match status" value="1"/>
</dbReference>
<dbReference type="GO" id="GO:0004867">
    <property type="term" value="F:serine-type endopeptidase inhibitor activity"/>
    <property type="evidence" value="ECO:0007669"/>
    <property type="project" value="InterPro"/>
</dbReference>
<dbReference type="InterPro" id="IPR005658">
    <property type="entry name" value="Prot_inh_ecotin"/>
</dbReference>
<dbReference type="RefSeq" id="WP_109738314.1">
    <property type="nucleotide sequence ID" value="NZ_PPEG02000004.1"/>
</dbReference>
<dbReference type="Proteomes" id="UP000236413">
    <property type="component" value="Unassembled WGS sequence"/>
</dbReference>
<evidence type="ECO:0000313" key="2">
    <source>
        <dbReference type="EMBL" id="PWN61507.1"/>
    </source>
</evidence>
<comment type="caution">
    <text evidence="2">The sequence shown here is derived from an EMBL/GenBank/DDBJ whole genome shotgun (WGS) entry which is preliminary data.</text>
</comment>
<evidence type="ECO:0000256" key="1">
    <source>
        <dbReference type="ARBA" id="ARBA00010558"/>
    </source>
</evidence>
<sequence>MKNIILFFCILYSFNIYSQEKPDYPETEKGMKRIDLKLPKIENYKDYKVEIRFGMEIEVSECSSVDNFRFNSKNLEEKYAILPHSYPYYTLLKEMQVDILGFNESNCDKIKKVKKTVFSSQSIFREYNGYYAIPFYIPEKWTVEYRLWKVNSKFKNTSH</sequence>
<dbReference type="Pfam" id="PF03974">
    <property type="entry name" value="Ecotin"/>
    <property type="match status" value="1"/>
</dbReference>
<dbReference type="AlphaFoldDB" id="A0A316WJC6"/>
<accession>A0A316WJC6</accession>
<comment type="similarity">
    <text evidence="1">Belongs to the protease inhibitor I11 (ecotin) family.</text>
</comment>
<dbReference type="SUPFAM" id="SSF49772">
    <property type="entry name" value="Ecotin, trypsin inhibitor"/>
    <property type="match status" value="1"/>
</dbReference>